<evidence type="ECO:0000256" key="1">
    <source>
        <dbReference type="SAM" id="SignalP"/>
    </source>
</evidence>
<evidence type="ECO:0000313" key="2">
    <source>
        <dbReference type="EMBL" id="QYC11670.1"/>
    </source>
</evidence>
<feature type="signal peptide" evidence="1">
    <location>
        <begin position="1"/>
        <end position="25"/>
    </location>
</feature>
<accession>A0ABX8TNZ6</accession>
<name>A0ABX8TNZ6_9CAUL</name>
<dbReference type="RefSeq" id="WP_219354210.1">
    <property type="nucleotide sequence ID" value="NZ_CBFGPT010000001.1"/>
</dbReference>
<dbReference type="GO" id="GO:0032259">
    <property type="term" value="P:methylation"/>
    <property type="evidence" value="ECO:0007669"/>
    <property type="project" value="UniProtKB-KW"/>
</dbReference>
<gene>
    <name evidence="2" type="ORF">KWG56_06830</name>
</gene>
<organism evidence="2 3">
    <name type="scientific">Brevundimonas nasdae</name>
    <dbReference type="NCBI Taxonomy" id="172043"/>
    <lineage>
        <taxon>Bacteria</taxon>
        <taxon>Pseudomonadati</taxon>
        <taxon>Pseudomonadota</taxon>
        <taxon>Alphaproteobacteria</taxon>
        <taxon>Caulobacterales</taxon>
        <taxon>Caulobacteraceae</taxon>
        <taxon>Brevundimonas</taxon>
    </lineage>
</organism>
<evidence type="ECO:0000313" key="3">
    <source>
        <dbReference type="Proteomes" id="UP000824334"/>
    </source>
</evidence>
<dbReference type="GeneID" id="94374972"/>
<keyword evidence="1" id="KW-0732">Signal</keyword>
<dbReference type="PROSITE" id="PS51257">
    <property type="entry name" value="PROKAR_LIPOPROTEIN"/>
    <property type="match status" value="1"/>
</dbReference>
<proteinExistence type="predicted"/>
<feature type="chain" id="PRO_5045305170" evidence="1">
    <location>
        <begin position="26"/>
        <end position="266"/>
    </location>
</feature>
<sequence length="266" mass="27551">MDVTKPTRLLIPALMTLGLAAGLTACDGENSIRITATTTNSDAKGVLKVVDTLKCPDTVGVLTRKGSADPGGGSCTYGGPRGAEVVLYLARLDGKTAPEVLRDYETRLSADIPNANARANVRVADNGSNDASVQAPGVNIQAKGEDATVSLPGLHIETKGDNATVRIGGINIAAKDGQGKRVEAPIVDIDAHGDRTLVRTQAPGEATRMTFVLADDSADTGPWRRVGFEARGPAGGPLVIATVRTKARDEGVFEAAKDLVTQNVGE</sequence>
<dbReference type="EMBL" id="CP080034">
    <property type="protein sequence ID" value="QYC11670.1"/>
    <property type="molecule type" value="Genomic_DNA"/>
</dbReference>
<dbReference type="Proteomes" id="UP000824334">
    <property type="component" value="Chromosome"/>
</dbReference>
<keyword evidence="2" id="KW-0808">Transferase</keyword>
<dbReference type="GO" id="GO:0008168">
    <property type="term" value="F:methyltransferase activity"/>
    <property type="evidence" value="ECO:0007669"/>
    <property type="project" value="UniProtKB-KW"/>
</dbReference>
<reference evidence="2 3" key="1">
    <citation type="submission" date="2021-07" db="EMBL/GenBank/DDBJ databases">
        <title>Isolation and characterization of bacteria from a gold mining with a capacity of golden bioaccumulation.</title>
        <authorList>
            <person name="Yang X.J."/>
        </authorList>
    </citation>
    <scope>NUCLEOTIDE SEQUENCE [LARGE SCALE GENOMIC DNA]</scope>
    <source>
        <strain evidence="2 3">Au29</strain>
    </source>
</reference>
<keyword evidence="2" id="KW-0489">Methyltransferase</keyword>
<keyword evidence="3" id="KW-1185">Reference proteome</keyword>
<protein>
    <submittedName>
        <fullName evidence="2">Methyltransferase type 11</fullName>
    </submittedName>
</protein>